<feature type="transmembrane region" description="Helical" evidence="1">
    <location>
        <begin position="261"/>
        <end position="278"/>
    </location>
</feature>
<dbReference type="PANTHER" id="PTHR32100">
    <property type="entry name" value="OMEGA-6 FATTY ACID DESATURASE, CHLOROPLASTIC"/>
    <property type="match status" value="1"/>
</dbReference>
<organism evidence="3 4">
    <name type="scientific">Heterorhabditis bacteriophora</name>
    <name type="common">Entomopathogenic nematode worm</name>
    <dbReference type="NCBI Taxonomy" id="37862"/>
    <lineage>
        <taxon>Eukaryota</taxon>
        <taxon>Metazoa</taxon>
        <taxon>Ecdysozoa</taxon>
        <taxon>Nematoda</taxon>
        <taxon>Chromadorea</taxon>
        <taxon>Rhabditida</taxon>
        <taxon>Rhabditina</taxon>
        <taxon>Rhabditomorpha</taxon>
        <taxon>Strongyloidea</taxon>
        <taxon>Heterorhabditidae</taxon>
        <taxon>Heterorhabditis</taxon>
    </lineage>
</organism>
<dbReference type="CDD" id="cd03507">
    <property type="entry name" value="Delta12-FADS-like"/>
    <property type="match status" value="1"/>
</dbReference>
<dbReference type="Proteomes" id="UP000095283">
    <property type="component" value="Unplaced"/>
</dbReference>
<dbReference type="GO" id="GO:0006629">
    <property type="term" value="P:lipid metabolic process"/>
    <property type="evidence" value="ECO:0007669"/>
    <property type="project" value="InterPro"/>
</dbReference>
<evidence type="ECO:0000313" key="4">
    <source>
        <dbReference type="WBParaSite" id="Hba_06355"/>
    </source>
</evidence>
<feature type="transmembrane region" description="Helical" evidence="1">
    <location>
        <begin position="74"/>
        <end position="92"/>
    </location>
</feature>
<dbReference type="InterPro" id="IPR005804">
    <property type="entry name" value="FA_desaturase_dom"/>
</dbReference>
<evidence type="ECO:0000259" key="2">
    <source>
        <dbReference type="Pfam" id="PF00487"/>
    </source>
</evidence>
<keyword evidence="1" id="KW-0812">Transmembrane</keyword>
<protein>
    <submittedName>
        <fullName evidence="4">FA_desaturase domain-containing protein</fullName>
    </submittedName>
</protein>
<keyword evidence="1" id="KW-0472">Membrane</keyword>
<dbReference type="WBParaSite" id="Hba_06355">
    <property type="protein sequence ID" value="Hba_06355"/>
    <property type="gene ID" value="Hba_06355"/>
</dbReference>
<reference evidence="4" key="1">
    <citation type="submission" date="2016-11" db="UniProtKB">
        <authorList>
            <consortium name="WormBaseParasite"/>
        </authorList>
    </citation>
    <scope>IDENTIFICATION</scope>
</reference>
<dbReference type="Pfam" id="PF00487">
    <property type="entry name" value="FA_desaturase"/>
    <property type="match status" value="1"/>
</dbReference>
<keyword evidence="3" id="KW-1185">Reference proteome</keyword>
<feature type="domain" description="Fatty acid desaturase" evidence="2">
    <location>
        <begin position="101"/>
        <end position="352"/>
    </location>
</feature>
<dbReference type="InterPro" id="IPR012171">
    <property type="entry name" value="Fatty_acid_desaturase"/>
</dbReference>
<name>A0A1I7WMI0_HETBA</name>
<dbReference type="GO" id="GO:0016491">
    <property type="term" value="F:oxidoreductase activity"/>
    <property type="evidence" value="ECO:0007669"/>
    <property type="project" value="InterPro"/>
</dbReference>
<feature type="transmembrane region" description="Helical" evidence="1">
    <location>
        <begin position="230"/>
        <end position="249"/>
    </location>
</feature>
<feature type="transmembrane region" description="Helical" evidence="1">
    <location>
        <begin position="98"/>
        <end position="118"/>
    </location>
</feature>
<accession>A0A1I7WMI0</accession>
<dbReference type="AlphaFoldDB" id="A0A1I7WMI0"/>
<sequence length="403" mass="47793">MVAHAPDGVSAEPMAQTVPVDNDQKNNVEYRTENGQIDREKNKDSSISLPTIDDFRHAIPAHCFERNITRSLRYLIQDYAVLIALYITVPYFEYYGHIFGLILWYCLVGVFGFALFVVGHDCLHGSFSDSQLINDICGHIAYAPIFAPYYPWQKSHKLHHRFTNHLEKDKGHPWNQEMYYISWPFWKKYFSAFPLSGWIEWIPVYTVFGYSDGSHFWPWSRLFERNEERIKCVFSCTMCFLCAYASFLICGSDLYTWFKYYWIPLSFYGLMLVMVTYLQHHGEQSEVYDDGEWSFVRGQTQTIDRTYGFGLDDAMHNITDGHVAHHLFTKIPHYHLLDATESVKKVLEPLKHTPYNYKHEISYDFFTRFLWYNIKYDYLISKCKGIWQYRRTVLEEKLSSKMQ</sequence>
<evidence type="ECO:0000313" key="3">
    <source>
        <dbReference type="Proteomes" id="UP000095283"/>
    </source>
</evidence>
<proteinExistence type="predicted"/>
<evidence type="ECO:0000256" key="1">
    <source>
        <dbReference type="SAM" id="Phobius"/>
    </source>
</evidence>
<keyword evidence="1" id="KW-1133">Transmembrane helix</keyword>